<gene>
    <name evidence="1" type="ORF">LWI28_027969</name>
</gene>
<comment type="caution">
    <text evidence="1">The sequence shown here is derived from an EMBL/GenBank/DDBJ whole genome shotgun (WGS) entry which is preliminary data.</text>
</comment>
<reference evidence="1" key="2">
    <citation type="submission" date="2023-02" db="EMBL/GenBank/DDBJ databases">
        <authorList>
            <person name="Swenson N.G."/>
            <person name="Wegrzyn J.L."/>
            <person name="Mcevoy S.L."/>
        </authorList>
    </citation>
    <scope>NUCLEOTIDE SEQUENCE</scope>
    <source>
        <strain evidence="1">91603</strain>
        <tissue evidence="1">Leaf</tissue>
    </source>
</reference>
<keyword evidence="2" id="KW-1185">Reference proteome</keyword>
<evidence type="ECO:0000313" key="1">
    <source>
        <dbReference type="EMBL" id="KAI9182694.1"/>
    </source>
</evidence>
<proteinExistence type="predicted"/>
<dbReference type="EMBL" id="JAJSOW010000101">
    <property type="protein sequence ID" value="KAI9182694.1"/>
    <property type="molecule type" value="Genomic_DNA"/>
</dbReference>
<organism evidence="1 2">
    <name type="scientific">Acer negundo</name>
    <name type="common">Box elder</name>
    <dbReference type="NCBI Taxonomy" id="4023"/>
    <lineage>
        <taxon>Eukaryota</taxon>
        <taxon>Viridiplantae</taxon>
        <taxon>Streptophyta</taxon>
        <taxon>Embryophyta</taxon>
        <taxon>Tracheophyta</taxon>
        <taxon>Spermatophyta</taxon>
        <taxon>Magnoliopsida</taxon>
        <taxon>eudicotyledons</taxon>
        <taxon>Gunneridae</taxon>
        <taxon>Pentapetalae</taxon>
        <taxon>rosids</taxon>
        <taxon>malvids</taxon>
        <taxon>Sapindales</taxon>
        <taxon>Sapindaceae</taxon>
        <taxon>Hippocastanoideae</taxon>
        <taxon>Acereae</taxon>
        <taxon>Acer</taxon>
    </lineage>
</organism>
<sequence length="96" mass="10655">MVYGFGGPALGNLLDIEKRYDDVRGKYDMAKEVNSSLHDKIKHDWGLVEAIKEKFGAEGDNGQVIPDFDFSEFEKEVAAALKAKVKSAHNPIEDIS</sequence>
<dbReference type="AlphaFoldDB" id="A0AAD5NVX1"/>
<accession>A0AAD5NVX1</accession>
<reference evidence="1" key="1">
    <citation type="journal article" date="2022" name="Plant J.">
        <title>Strategies of tolerance reflected in two North American maple genomes.</title>
        <authorList>
            <person name="McEvoy S.L."/>
            <person name="Sezen U.U."/>
            <person name="Trouern-Trend A."/>
            <person name="McMahon S.M."/>
            <person name="Schaberg P.G."/>
            <person name="Yang J."/>
            <person name="Wegrzyn J.L."/>
            <person name="Swenson N.G."/>
        </authorList>
    </citation>
    <scope>NUCLEOTIDE SEQUENCE</scope>
    <source>
        <strain evidence="1">91603</strain>
    </source>
</reference>
<dbReference type="Proteomes" id="UP001064489">
    <property type="component" value="Chromosome 4"/>
</dbReference>
<name>A0AAD5NVX1_ACENE</name>
<protein>
    <submittedName>
        <fullName evidence="1">Uncharacterized protein</fullName>
    </submittedName>
</protein>
<evidence type="ECO:0000313" key="2">
    <source>
        <dbReference type="Proteomes" id="UP001064489"/>
    </source>
</evidence>